<dbReference type="Proteomes" id="UP000234474">
    <property type="component" value="Unassembled WGS sequence"/>
</dbReference>
<dbReference type="InterPro" id="IPR036879">
    <property type="entry name" value="TF_MADSbox_sf"/>
</dbReference>
<reference evidence="9" key="1">
    <citation type="journal article" date="2018" name="Proc. Natl. Acad. Sci. U.S.A.">
        <title>Linking secondary metabolites to gene clusters through genome sequencing of six diverse Aspergillus species.</title>
        <authorList>
            <person name="Kaerboelling I."/>
            <person name="Vesth T.C."/>
            <person name="Frisvad J.C."/>
            <person name="Nybo J.L."/>
            <person name="Theobald S."/>
            <person name="Kuo A."/>
            <person name="Bowyer P."/>
            <person name="Matsuda Y."/>
            <person name="Mondo S."/>
            <person name="Lyhne E.K."/>
            <person name="Kogle M.E."/>
            <person name="Clum A."/>
            <person name="Lipzen A."/>
            <person name="Salamov A."/>
            <person name="Ngan C.Y."/>
            <person name="Daum C."/>
            <person name="Chiniquy J."/>
            <person name="Barry K."/>
            <person name="LaButti K."/>
            <person name="Haridas S."/>
            <person name="Simmons B.A."/>
            <person name="Magnuson J.K."/>
            <person name="Mortensen U.H."/>
            <person name="Larsen T.O."/>
            <person name="Grigoriev I.V."/>
            <person name="Baker S.E."/>
            <person name="Andersen M.R."/>
        </authorList>
    </citation>
    <scope>NUCLEOTIDE SEQUENCE [LARGE SCALE GENOMIC DNA]</scope>
    <source>
        <strain evidence="9">IBT 16806</strain>
    </source>
</reference>
<gene>
    <name evidence="8" type="ORF">P174DRAFT_353692</name>
</gene>
<keyword evidence="3" id="KW-0238">DNA-binding</keyword>
<dbReference type="VEuPathDB" id="FungiDB:P174DRAFT_353692"/>
<keyword evidence="2" id="KW-0805">Transcription regulation</keyword>
<dbReference type="GO" id="GO:0046983">
    <property type="term" value="F:protein dimerization activity"/>
    <property type="evidence" value="ECO:0007669"/>
    <property type="project" value="InterPro"/>
</dbReference>
<keyword evidence="5" id="KW-0539">Nucleus</keyword>
<protein>
    <recommendedName>
        <fullName evidence="7">MADS-box domain-containing protein</fullName>
    </recommendedName>
</protein>
<dbReference type="GeneID" id="36529059"/>
<sequence>PNTARPCRATLSPRKSAQQKGKRRKIGLMKKAYEYSELCNADICVGIRLREFSHIFTFLSDPTRFWSTLDSLLATYYPLPVRQTGENFKS</sequence>
<dbReference type="RefSeq" id="XP_024682161.1">
    <property type="nucleotide sequence ID" value="XM_024821733.1"/>
</dbReference>
<dbReference type="GO" id="GO:0045944">
    <property type="term" value="P:positive regulation of transcription by RNA polymerase II"/>
    <property type="evidence" value="ECO:0007669"/>
    <property type="project" value="UniProtKB-ARBA"/>
</dbReference>
<name>A0A2I1C7J9_ASPN1</name>
<dbReference type="GO" id="GO:0003677">
    <property type="term" value="F:DNA binding"/>
    <property type="evidence" value="ECO:0007669"/>
    <property type="project" value="UniProtKB-KW"/>
</dbReference>
<comment type="caution">
    <text evidence="8">The sequence shown here is derived from an EMBL/GenBank/DDBJ whole genome shotgun (WGS) entry which is preliminary data.</text>
</comment>
<organism evidence="8 9">
    <name type="scientific">Aspergillus novofumigatus (strain IBT 16806)</name>
    <dbReference type="NCBI Taxonomy" id="1392255"/>
    <lineage>
        <taxon>Eukaryota</taxon>
        <taxon>Fungi</taxon>
        <taxon>Dikarya</taxon>
        <taxon>Ascomycota</taxon>
        <taxon>Pezizomycotina</taxon>
        <taxon>Eurotiomycetes</taxon>
        <taxon>Eurotiomycetidae</taxon>
        <taxon>Eurotiales</taxon>
        <taxon>Aspergillaceae</taxon>
        <taxon>Aspergillus</taxon>
        <taxon>Aspergillus subgen. Fumigati</taxon>
    </lineage>
</organism>
<proteinExistence type="predicted"/>
<dbReference type="OMA" id="YSTLCEA"/>
<dbReference type="OrthoDB" id="1898716at2759"/>
<evidence type="ECO:0000313" key="8">
    <source>
        <dbReference type="EMBL" id="PKX93566.1"/>
    </source>
</evidence>
<accession>A0A2I1C7J9</accession>
<feature type="domain" description="MADS-box" evidence="7">
    <location>
        <begin position="23"/>
        <end position="47"/>
    </location>
</feature>
<dbReference type="Pfam" id="PF00319">
    <property type="entry name" value="SRF-TF"/>
    <property type="match status" value="1"/>
</dbReference>
<keyword evidence="9" id="KW-1185">Reference proteome</keyword>
<evidence type="ECO:0000256" key="6">
    <source>
        <dbReference type="SAM" id="MobiDB-lite"/>
    </source>
</evidence>
<evidence type="ECO:0000313" key="9">
    <source>
        <dbReference type="Proteomes" id="UP000234474"/>
    </source>
</evidence>
<feature type="non-terminal residue" evidence="8">
    <location>
        <position position="90"/>
    </location>
</feature>
<dbReference type="InterPro" id="IPR002100">
    <property type="entry name" value="TF_MADSbox"/>
</dbReference>
<dbReference type="AlphaFoldDB" id="A0A2I1C7J9"/>
<evidence type="ECO:0000256" key="4">
    <source>
        <dbReference type="ARBA" id="ARBA00023163"/>
    </source>
</evidence>
<dbReference type="GO" id="GO:0005634">
    <property type="term" value="C:nucleus"/>
    <property type="evidence" value="ECO:0007669"/>
    <property type="project" value="UniProtKB-SubCell"/>
</dbReference>
<dbReference type="SUPFAM" id="SSF55455">
    <property type="entry name" value="SRF-like"/>
    <property type="match status" value="1"/>
</dbReference>
<evidence type="ECO:0000256" key="1">
    <source>
        <dbReference type="ARBA" id="ARBA00004123"/>
    </source>
</evidence>
<keyword evidence="4" id="KW-0804">Transcription</keyword>
<evidence type="ECO:0000259" key="7">
    <source>
        <dbReference type="PROSITE" id="PS50066"/>
    </source>
</evidence>
<feature type="region of interest" description="Disordered" evidence="6">
    <location>
        <begin position="1"/>
        <end position="23"/>
    </location>
</feature>
<evidence type="ECO:0000256" key="5">
    <source>
        <dbReference type="ARBA" id="ARBA00023242"/>
    </source>
</evidence>
<dbReference type="Gene3D" id="3.40.1810.10">
    <property type="entry name" value="Transcription factor, MADS-box"/>
    <property type="match status" value="1"/>
</dbReference>
<feature type="non-terminal residue" evidence="8">
    <location>
        <position position="1"/>
    </location>
</feature>
<dbReference type="EMBL" id="MSZS01000004">
    <property type="protein sequence ID" value="PKX93566.1"/>
    <property type="molecule type" value="Genomic_DNA"/>
</dbReference>
<evidence type="ECO:0000256" key="2">
    <source>
        <dbReference type="ARBA" id="ARBA00023015"/>
    </source>
</evidence>
<dbReference type="PROSITE" id="PS50066">
    <property type="entry name" value="MADS_BOX_2"/>
    <property type="match status" value="1"/>
</dbReference>
<comment type="subcellular location">
    <subcellularLocation>
        <location evidence="1">Nucleus</location>
    </subcellularLocation>
</comment>
<evidence type="ECO:0000256" key="3">
    <source>
        <dbReference type="ARBA" id="ARBA00023125"/>
    </source>
</evidence>
<dbReference type="STRING" id="1392255.A0A2I1C7J9"/>